<dbReference type="EMBL" id="BONJ01000029">
    <property type="protein sequence ID" value="GIG16861.1"/>
    <property type="molecule type" value="Genomic_DNA"/>
</dbReference>
<dbReference type="InterPro" id="IPR051675">
    <property type="entry name" value="Endo/Exo/Phosphatase_dom_1"/>
</dbReference>
<dbReference type="PANTHER" id="PTHR21180:SF32">
    <property type="entry name" value="ENDONUCLEASE_EXONUCLEASE_PHOSPHATASE FAMILY DOMAIN-CONTAINING PROTEIN 1"/>
    <property type="match status" value="1"/>
</dbReference>
<proteinExistence type="predicted"/>
<dbReference type="Pfam" id="PF10531">
    <property type="entry name" value="SLBB"/>
    <property type="match status" value="1"/>
</dbReference>
<protein>
    <recommendedName>
        <fullName evidence="2">Helix-hairpin-helix DNA-binding motif class 1 domain-containing protein</fullName>
    </recommendedName>
</protein>
<keyword evidence="4" id="KW-1185">Reference proteome</keyword>
<accession>A0A8J3PGK0</accession>
<name>A0A8J3PGK0_9ACTN</name>
<organism evidence="3 4">
    <name type="scientific">Catellatospora methionotrophica</name>
    <dbReference type="NCBI Taxonomy" id="121620"/>
    <lineage>
        <taxon>Bacteria</taxon>
        <taxon>Bacillati</taxon>
        <taxon>Actinomycetota</taxon>
        <taxon>Actinomycetes</taxon>
        <taxon>Micromonosporales</taxon>
        <taxon>Micromonosporaceae</taxon>
        <taxon>Catellatospora</taxon>
    </lineage>
</organism>
<evidence type="ECO:0000313" key="3">
    <source>
        <dbReference type="EMBL" id="GIG16861.1"/>
    </source>
</evidence>
<dbReference type="PANTHER" id="PTHR21180">
    <property type="entry name" value="ENDONUCLEASE/EXONUCLEASE/PHOSPHATASE FAMILY DOMAIN-CONTAINING PROTEIN 1"/>
    <property type="match status" value="1"/>
</dbReference>
<dbReference type="SUPFAM" id="SSF47781">
    <property type="entry name" value="RuvA domain 2-like"/>
    <property type="match status" value="1"/>
</dbReference>
<dbReference type="AlphaFoldDB" id="A0A8J3PGK0"/>
<gene>
    <name evidence="3" type="ORF">Cme02nite_51930</name>
</gene>
<dbReference type="Proteomes" id="UP000660339">
    <property type="component" value="Unassembled WGS sequence"/>
</dbReference>
<dbReference type="InterPro" id="IPR010994">
    <property type="entry name" value="RuvA_2-like"/>
</dbReference>
<dbReference type="Pfam" id="PF12836">
    <property type="entry name" value="HHH_3"/>
    <property type="match status" value="1"/>
</dbReference>
<dbReference type="InterPro" id="IPR003583">
    <property type="entry name" value="Hlx-hairpin-Hlx_DNA-bd_motif"/>
</dbReference>
<feature type="compositionally biased region" description="Pro residues" evidence="1">
    <location>
        <begin position="15"/>
        <end position="25"/>
    </location>
</feature>
<feature type="domain" description="Helix-hairpin-helix DNA-binding motif class 1" evidence="2">
    <location>
        <begin position="403"/>
        <end position="422"/>
    </location>
</feature>
<dbReference type="Gene3D" id="1.10.150.320">
    <property type="entry name" value="Photosystem II 12 kDa extrinsic protein"/>
    <property type="match status" value="1"/>
</dbReference>
<feature type="region of interest" description="Disordered" evidence="1">
    <location>
        <begin position="69"/>
        <end position="90"/>
    </location>
</feature>
<evidence type="ECO:0000313" key="4">
    <source>
        <dbReference type="Proteomes" id="UP000660339"/>
    </source>
</evidence>
<feature type="region of interest" description="Disordered" evidence="1">
    <location>
        <begin position="133"/>
        <end position="174"/>
    </location>
</feature>
<dbReference type="InterPro" id="IPR019554">
    <property type="entry name" value="Soluble_ligand-bd"/>
</dbReference>
<comment type="caution">
    <text evidence="3">The sequence shown here is derived from an EMBL/GenBank/DDBJ whole genome shotgun (WGS) entry which is preliminary data.</text>
</comment>
<feature type="region of interest" description="Disordered" evidence="1">
    <location>
        <begin position="1"/>
        <end position="26"/>
    </location>
</feature>
<feature type="domain" description="Helix-hairpin-helix DNA-binding motif class 1" evidence="2">
    <location>
        <begin position="373"/>
        <end position="392"/>
    </location>
</feature>
<dbReference type="GO" id="GO:0015628">
    <property type="term" value="P:protein secretion by the type II secretion system"/>
    <property type="evidence" value="ECO:0007669"/>
    <property type="project" value="TreeGrafter"/>
</dbReference>
<dbReference type="GO" id="GO:0006281">
    <property type="term" value="P:DNA repair"/>
    <property type="evidence" value="ECO:0007669"/>
    <property type="project" value="InterPro"/>
</dbReference>
<sequence>MVRPPRARPYRGCVPPTPFRKPPPAEADLDRLHRVLTPSTAPPPWPEPLDAPFLDVLPDVAPRRAARQFLPLDPADLDDPQARVPPSPPTGPQVMRLATAALDAALPMATSHGVLRVPTTATNAVLGASLPAVPTEPRSRLSPRLSASGTMPPVPTEARSGLSPRLSASGTMPRVPADTAMRPGSAGSAMPTGPADIGTPMLRAAAGLPDMAVSSVEADVPSALPGRSAFDPGRRGMRALAAVAALVVALAAYLAWQARPSVEPAPEPVPVPVAASGRPVPASAPAMLVVAVTGRVRKAGLVRLAPGARVADAIEAAGGVLPDTDLSAVNLARKVTDGELIAIGVPGAAAAEGPAAGAGPGAGPVNLNTATLAQLDALPGVGPVLAQRILDHRAKHGDFRSAGDLRQVEGIGDAKFAQLKDLVTV</sequence>
<evidence type="ECO:0000259" key="2">
    <source>
        <dbReference type="SMART" id="SM00278"/>
    </source>
</evidence>
<dbReference type="GO" id="GO:0015627">
    <property type="term" value="C:type II protein secretion system complex"/>
    <property type="evidence" value="ECO:0007669"/>
    <property type="project" value="TreeGrafter"/>
</dbReference>
<reference evidence="3" key="1">
    <citation type="submission" date="2021-01" db="EMBL/GenBank/DDBJ databases">
        <title>Whole genome shotgun sequence of Catellatospora methionotrophica NBRC 14553.</title>
        <authorList>
            <person name="Komaki H."/>
            <person name="Tamura T."/>
        </authorList>
    </citation>
    <scope>NUCLEOTIDE SEQUENCE</scope>
    <source>
        <strain evidence="3">NBRC 14553</strain>
    </source>
</reference>
<dbReference type="SMART" id="SM00278">
    <property type="entry name" value="HhH1"/>
    <property type="match status" value="2"/>
</dbReference>
<dbReference type="GO" id="GO:0003677">
    <property type="term" value="F:DNA binding"/>
    <property type="evidence" value="ECO:0007669"/>
    <property type="project" value="InterPro"/>
</dbReference>
<evidence type="ECO:0000256" key="1">
    <source>
        <dbReference type="SAM" id="MobiDB-lite"/>
    </source>
</evidence>
<dbReference type="Gene3D" id="3.10.560.10">
    <property type="entry name" value="Outer membrane lipoprotein wza domain like"/>
    <property type="match status" value="1"/>
</dbReference>